<proteinExistence type="predicted"/>
<dbReference type="InterPro" id="IPR011467">
    <property type="entry name" value="DUF1573"/>
</dbReference>
<dbReference type="Proteomes" id="UP000249248">
    <property type="component" value="Unassembled WGS sequence"/>
</dbReference>
<dbReference type="PANTHER" id="PTHR37833">
    <property type="entry name" value="LIPOPROTEIN-RELATED"/>
    <property type="match status" value="1"/>
</dbReference>
<dbReference type="Gene3D" id="2.60.40.10">
    <property type="entry name" value="Immunoglobulins"/>
    <property type="match status" value="1"/>
</dbReference>
<evidence type="ECO:0008006" key="3">
    <source>
        <dbReference type="Google" id="ProtNLM"/>
    </source>
</evidence>
<dbReference type="InterPro" id="IPR013783">
    <property type="entry name" value="Ig-like_fold"/>
</dbReference>
<sequence length="101" mass="11040">MEVDHNYGDVFYPSDNKYTFKFKNTGTEPLTIISAKASCGCTVPRKPEAPVLPGEIGEMDVVFQPKEGQIGQEVTKRITVTANTQPSQTYLDIKANVVGGM</sequence>
<protein>
    <recommendedName>
        <fullName evidence="3">DUF1573 domain-containing protein</fullName>
    </recommendedName>
</protein>
<organism evidence="1 2">
    <name type="scientific">Putridiphycobacter roseus</name>
    <dbReference type="NCBI Taxonomy" id="2219161"/>
    <lineage>
        <taxon>Bacteria</taxon>
        <taxon>Pseudomonadati</taxon>
        <taxon>Bacteroidota</taxon>
        <taxon>Flavobacteriia</taxon>
        <taxon>Flavobacteriales</taxon>
        <taxon>Crocinitomicaceae</taxon>
        <taxon>Putridiphycobacter</taxon>
    </lineage>
</organism>
<comment type="caution">
    <text evidence="1">The sequence shown here is derived from an EMBL/GenBank/DDBJ whole genome shotgun (WGS) entry which is preliminary data.</text>
</comment>
<dbReference type="AlphaFoldDB" id="A0A2W1NGJ8"/>
<dbReference type="PANTHER" id="PTHR37833:SF1">
    <property type="entry name" value="SIGNAL PEPTIDE PROTEIN"/>
    <property type="match status" value="1"/>
</dbReference>
<keyword evidence="2" id="KW-1185">Reference proteome</keyword>
<gene>
    <name evidence="1" type="ORF">DNU06_04180</name>
</gene>
<reference evidence="1 2" key="1">
    <citation type="submission" date="2018-06" db="EMBL/GenBank/DDBJ databases">
        <title>The draft genome sequence of Crocinitomix sp. SM1701.</title>
        <authorList>
            <person name="Zhang X."/>
        </authorList>
    </citation>
    <scope>NUCLEOTIDE SEQUENCE [LARGE SCALE GENOMIC DNA]</scope>
    <source>
        <strain evidence="1 2">SM1701</strain>
    </source>
</reference>
<evidence type="ECO:0000313" key="2">
    <source>
        <dbReference type="Proteomes" id="UP000249248"/>
    </source>
</evidence>
<dbReference type="EMBL" id="QKSB01000002">
    <property type="protein sequence ID" value="PZE18233.1"/>
    <property type="molecule type" value="Genomic_DNA"/>
</dbReference>
<accession>A0A2W1NGJ8</accession>
<name>A0A2W1NGJ8_9FLAO</name>
<evidence type="ECO:0000313" key="1">
    <source>
        <dbReference type="EMBL" id="PZE18233.1"/>
    </source>
</evidence>
<dbReference type="Pfam" id="PF07610">
    <property type="entry name" value="DUF1573"/>
    <property type="match status" value="1"/>
</dbReference>
<dbReference type="OrthoDB" id="826619at2"/>